<evidence type="ECO:0000313" key="3">
    <source>
        <dbReference type="Proteomes" id="UP000250235"/>
    </source>
</evidence>
<protein>
    <submittedName>
        <fullName evidence="2">Uncharacterized protein</fullName>
    </submittedName>
</protein>
<reference evidence="2 3" key="1">
    <citation type="journal article" date="2015" name="Proc. Natl. Acad. Sci. U.S.A.">
        <title>The resurrection genome of Boea hygrometrica: A blueprint for survival of dehydration.</title>
        <authorList>
            <person name="Xiao L."/>
            <person name="Yang G."/>
            <person name="Zhang L."/>
            <person name="Yang X."/>
            <person name="Zhao S."/>
            <person name="Ji Z."/>
            <person name="Zhou Q."/>
            <person name="Hu M."/>
            <person name="Wang Y."/>
            <person name="Chen M."/>
            <person name="Xu Y."/>
            <person name="Jin H."/>
            <person name="Xiao X."/>
            <person name="Hu G."/>
            <person name="Bao F."/>
            <person name="Hu Y."/>
            <person name="Wan P."/>
            <person name="Li L."/>
            <person name="Deng X."/>
            <person name="Kuang T."/>
            <person name="Xiang C."/>
            <person name="Zhu J.K."/>
            <person name="Oliver M.J."/>
            <person name="He Y."/>
        </authorList>
    </citation>
    <scope>NUCLEOTIDE SEQUENCE [LARGE SCALE GENOMIC DNA]</scope>
    <source>
        <strain evidence="3">cv. XS01</strain>
    </source>
</reference>
<keyword evidence="1" id="KW-0812">Transmembrane</keyword>
<accession>A0A2Z7BYR7</accession>
<organism evidence="2 3">
    <name type="scientific">Dorcoceras hygrometricum</name>
    <dbReference type="NCBI Taxonomy" id="472368"/>
    <lineage>
        <taxon>Eukaryota</taxon>
        <taxon>Viridiplantae</taxon>
        <taxon>Streptophyta</taxon>
        <taxon>Embryophyta</taxon>
        <taxon>Tracheophyta</taxon>
        <taxon>Spermatophyta</taxon>
        <taxon>Magnoliopsida</taxon>
        <taxon>eudicotyledons</taxon>
        <taxon>Gunneridae</taxon>
        <taxon>Pentapetalae</taxon>
        <taxon>asterids</taxon>
        <taxon>lamiids</taxon>
        <taxon>Lamiales</taxon>
        <taxon>Gesneriaceae</taxon>
        <taxon>Didymocarpoideae</taxon>
        <taxon>Trichosporeae</taxon>
        <taxon>Loxocarpinae</taxon>
        <taxon>Dorcoceras</taxon>
    </lineage>
</organism>
<feature type="transmembrane region" description="Helical" evidence="1">
    <location>
        <begin position="94"/>
        <end position="119"/>
    </location>
</feature>
<keyword evidence="3" id="KW-1185">Reference proteome</keyword>
<name>A0A2Z7BYR7_9LAMI</name>
<gene>
    <name evidence="2" type="ORF">F511_30290</name>
</gene>
<proteinExistence type="predicted"/>
<dbReference type="Proteomes" id="UP000250235">
    <property type="component" value="Unassembled WGS sequence"/>
</dbReference>
<dbReference type="EMBL" id="KV000888">
    <property type="protein sequence ID" value="KZV39793.1"/>
    <property type="molecule type" value="Genomic_DNA"/>
</dbReference>
<evidence type="ECO:0000313" key="2">
    <source>
        <dbReference type="EMBL" id="KZV39793.1"/>
    </source>
</evidence>
<keyword evidence="1" id="KW-1133">Transmembrane helix</keyword>
<evidence type="ECO:0000256" key="1">
    <source>
        <dbReference type="SAM" id="Phobius"/>
    </source>
</evidence>
<feature type="transmembrane region" description="Helical" evidence="1">
    <location>
        <begin position="65"/>
        <end position="82"/>
    </location>
</feature>
<dbReference type="AlphaFoldDB" id="A0A2Z7BYR7"/>
<sequence>MPCCVDLCVPACLFEGRAGNSRHLHLSDGIAEWVTPTSHELGNSRLSDVFCIWYRVLRRVGSSHILTHPMATIFQLIGYQLLRSFLRSFGSLPSVVALFSCIAFAFYLLLFNCCFSVALRTV</sequence>
<keyword evidence="1" id="KW-0472">Membrane</keyword>